<reference evidence="3" key="1">
    <citation type="journal article" date="2019" name="Int. J. Syst. Evol. Microbiol.">
        <title>The Global Catalogue of Microorganisms (GCM) 10K type strain sequencing project: providing services to taxonomists for standard genome sequencing and annotation.</title>
        <authorList>
            <consortium name="The Broad Institute Genomics Platform"/>
            <consortium name="The Broad Institute Genome Sequencing Center for Infectious Disease"/>
            <person name="Wu L."/>
            <person name="Ma J."/>
        </authorList>
    </citation>
    <scope>NUCLEOTIDE SEQUENCE [LARGE SCALE GENOMIC DNA]</scope>
    <source>
        <strain evidence="3">CGMCC 4.7645</strain>
    </source>
</reference>
<evidence type="ECO:0000313" key="2">
    <source>
        <dbReference type="EMBL" id="MFD2419250.1"/>
    </source>
</evidence>
<name>A0ABW5FW77_9PSEU</name>
<dbReference type="SUPFAM" id="SSF89392">
    <property type="entry name" value="Prokaryotic lipoproteins and lipoprotein localization factors"/>
    <property type="match status" value="1"/>
</dbReference>
<feature type="signal peptide" evidence="1">
    <location>
        <begin position="1"/>
        <end position="22"/>
    </location>
</feature>
<gene>
    <name evidence="2" type="ORF">ACFSXZ_23230</name>
</gene>
<evidence type="ECO:0008006" key="4">
    <source>
        <dbReference type="Google" id="ProtNLM"/>
    </source>
</evidence>
<protein>
    <recommendedName>
        <fullName evidence="4">LppX_LprAFG lipoprotein</fullName>
    </recommendedName>
</protein>
<dbReference type="Proteomes" id="UP001597417">
    <property type="component" value="Unassembled WGS sequence"/>
</dbReference>
<sequence length="279" mass="29343">MRKTALVAAGMALLITVGGCGAKTGNALGPTPAGQDGSTSLFGDVQQLVRAASAKAGQVKTAKFTYTQTLGSQQTTGEGEGRFDGPNTAMRMTLNVEGEKVEARIVGKQMYFQLPASARAASSGKPWTKISLDAGAGKGFGQMMDQAEQNDPAHFLDQIQQAGTITKSEQTVLDGQRVSHYWVDLDVAKALDKVVGDAMPKDQIQKIAGQVKTIPLQMWLNADQLPVQVTEDLGAVMKASGTPGADQGMGFTMKYTDWGAPVDVQAPPADQVGEMKLPG</sequence>
<keyword evidence="3" id="KW-1185">Reference proteome</keyword>
<organism evidence="2 3">
    <name type="scientific">Amycolatopsis pigmentata</name>
    <dbReference type="NCBI Taxonomy" id="450801"/>
    <lineage>
        <taxon>Bacteria</taxon>
        <taxon>Bacillati</taxon>
        <taxon>Actinomycetota</taxon>
        <taxon>Actinomycetes</taxon>
        <taxon>Pseudonocardiales</taxon>
        <taxon>Pseudonocardiaceae</taxon>
        <taxon>Amycolatopsis</taxon>
    </lineage>
</organism>
<dbReference type="PROSITE" id="PS51257">
    <property type="entry name" value="PROKAR_LIPOPROTEIN"/>
    <property type="match status" value="1"/>
</dbReference>
<dbReference type="InterPro" id="IPR029046">
    <property type="entry name" value="LolA/LolB/LppX"/>
</dbReference>
<dbReference type="Gene3D" id="2.50.20.20">
    <property type="match status" value="1"/>
</dbReference>
<keyword evidence="1" id="KW-0732">Signal</keyword>
<evidence type="ECO:0000313" key="3">
    <source>
        <dbReference type="Proteomes" id="UP001597417"/>
    </source>
</evidence>
<accession>A0ABW5FW77</accession>
<dbReference type="EMBL" id="JBHUKR010000011">
    <property type="protein sequence ID" value="MFD2419250.1"/>
    <property type="molecule type" value="Genomic_DNA"/>
</dbReference>
<feature type="chain" id="PRO_5045379804" description="LppX_LprAFG lipoprotein" evidence="1">
    <location>
        <begin position="23"/>
        <end position="279"/>
    </location>
</feature>
<proteinExistence type="predicted"/>
<evidence type="ECO:0000256" key="1">
    <source>
        <dbReference type="SAM" id="SignalP"/>
    </source>
</evidence>
<comment type="caution">
    <text evidence="2">The sequence shown here is derived from an EMBL/GenBank/DDBJ whole genome shotgun (WGS) entry which is preliminary data.</text>
</comment>
<dbReference type="RefSeq" id="WP_378267252.1">
    <property type="nucleotide sequence ID" value="NZ_JBHUKR010000011.1"/>
</dbReference>